<dbReference type="InterPro" id="IPR051010">
    <property type="entry name" value="BCAA_transport"/>
</dbReference>
<gene>
    <name evidence="4" type="ORF">AN477_03750</name>
</gene>
<dbReference type="Pfam" id="PF13458">
    <property type="entry name" value="Peripla_BP_6"/>
    <property type="match status" value="1"/>
</dbReference>
<feature type="domain" description="Leucine-binding protein" evidence="3">
    <location>
        <begin position="28"/>
        <end position="376"/>
    </location>
</feature>
<proteinExistence type="inferred from homology"/>
<evidence type="ECO:0000256" key="1">
    <source>
        <dbReference type="ARBA" id="ARBA00010062"/>
    </source>
</evidence>
<reference evidence="4 5" key="1">
    <citation type="submission" date="2015-09" db="EMBL/GenBank/DDBJ databases">
        <title>Draft genome sequence of Alicyclobacillus ferrooxydans DSM 22381.</title>
        <authorList>
            <person name="Hemp J."/>
        </authorList>
    </citation>
    <scope>NUCLEOTIDE SEQUENCE [LARGE SCALE GENOMIC DNA]</scope>
    <source>
        <strain evidence="4 5">TC-34</strain>
    </source>
</reference>
<evidence type="ECO:0000313" key="4">
    <source>
        <dbReference type="EMBL" id="KPV45163.1"/>
    </source>
</evidence>
<dbReference type="InterPro" id="IPR028081">
    <property type="entry name" value="Leu-bd"/>
</dbReference>
<dbReference type="STRING" id="471514.AN477_03750"/>
<keyword evidence="5" id="KW-1185">Reference proteome</keyword>
<organism evidence="4 5">
    <name type="scientific">Alicyclobacillus ferrooxydans</name>
    <dbReference type="NCBI Taxonomy" id="471514"/>
    <lineage>
        <taxon>Bacteria</taxon>
        <taxon>Bacillati</taxon>
        <taxon>Bacillota</taxon>
        <taxon>Bacilli</taxon>
        <taxon>Bacillales</taxon>
        <taxon>Alicyclobacillaceae</taxon>
        <taxon>Alicyclobacillus</taxon>
    </lineage>
</organism>
<dbReference type="PATRIC" id="fig|471514.4.peg.617"/>
<dbReference type="SUPFAM" id="SSF53822">
    <property type="entry name" value="Periplasmic binding protein-like I"/>
    <property type="match status" value="1"/>
</dbReference>
<sequence length="399" mass="42031">MGLAALVAGCGTVSGASGSNGSSSSNVITIGTLYASTGSYATSSMPEYAGLTFWANQVNAQGGVTLSNGKKEKVKIVSMDDQSNATTATTEYNQLITQDKVNVLVTDFGSVLTAPAVPIAQEHKVVLFDQSGTGSNFFTPTNKYIVLTSLQESTLWADSLAQDLIKNNTKNIAIVYADNDFDGTQNNTVVSQLAKAGIKPMIDESVPTSTSNYTTIVHNIDQKNPGAIIELGYQPNDTAFLQAYKASGVKVPIVFTIFPGQLPAIFESQFGASGLAGVSTYPTPPFINVQNVNYGMNLTQFESAFKSAESSLPGHPTGPINFLDVAGYNTGLIIQHTLESAKSLSQSNLRAAVDTFSGKITTLDGNFQINSEGAQVGEALPTGHFVYQNGKLSMVVDAN</sequence>
<keyword evidence="2" id="KW-0732">Signal</keyword>
<dbReference type="InterPro" id="IPR028082">
    <property type="entry name" value="Peripla_BP_I"/>
</dbReference>
<evidence type="ECO:0000259" key="3">
    <source>
        <dbReference type="Pfam" id="PF13458"/>
    </source>
</evidence>
<dbReference type="PANTHER" id="PTHR30483:SF6">
    <property type="entry name" value="PERIPLASMIC BINDING PROTEIN OF ABC TRANSPORTER FOR NATURAL AMINO ACIDS"/>
    <property type="match status" value="1"/>
</dbReference>
<accession>A0A0P9CI95</accession>
<evidence type="ECO:0000256" key="2">
    <source>
        <dbReference type="ARBA" id="ARBA00022729"/>
    </source>
</evidence>
<dbReference type="Proteomes" id="UP000050482">
    <property type="component" value="Unassembled WGS sequence"/>
</dbReference>
<dbReference type="AlphaFoldDB" id="A0A0P9CI95"/>
<dbReference type="Gene3D" id="3.40.50.2300">
    <property type="match status" value="2"/>
</dbReference>
<dbReference type="PANTHER" id="PTHR30483">
    <property type="entry name" value="LEUCINE-SPECIFIC-BINDING PROTEIN"/>
    <property type="match status" value="1"/>
</dbReference>
<dbReference type="EMBL" id="LJCO01000014">
    <property type="protein sequence ID" value="KPV45163.1"/>
    <property type="molecule type" value="Genomic_DNA"/>
</dbReference>
<comment type="caution">
    <text evidence="4">The sequence shown here is derived from an EMBL/GenBank/DDBJ whole genome shotgun (WGS) entry which is preliminary data.</text>
</comment>
<evidence type="ECO:0000313" key="5">
    <source>
        <dbReference type="Proteomes" id="UP000050482"/>
    </source>
</evidence>
<name>A0A0P9CI95_9BACL</name>
<protein>
    <submittedName>
        <fullName evidence="4">Amino acid ABC transporter substrate-binding protein</fullName>
    </submittedName>
</protein>
<comment type="similarity">
    <text evidence="1">Belongs to the leucine-binding protein family.</text>
</comment>